<dbReference type="InterPro" id="IPR001059">
    <property type="entry name" value="Transl_elong_P/YeiP_cen"/>
</dbReference>
<dbReference type="FunFam" id="2.40.50.140:FF:000009">
    <property type="entry name" value="Elongation factor P"/>
    <property type="match status" value="1"/>
</dbReference>
<dbReference type="eggNOG" id="ENOG502QSVF">
    <property type="taxonomic scope" value="Eukaryota"/>
</dbReference>
<dbReference type="SMART" id="SM01185">
    <property type="entry name" value="EFP"/>
    <property type="match status" value="1"/>
</dbReference>
<dbReference type="UniPathway" id="UPA00345"/>
<dbReference type="Proteomes" id="UP000002630">
    <property type="component" value="Linkage Group LG04"/>
</dbReference>
<gene>
    <name evidence="12" type="ORF">Esi_0032_0125</name>
</gene>
<name>D7FX61_ECTSI</name>
<dbReference type="HAMAP" id="MF_00141">
    <property type="entry name" value="EF_P"/>
    <property type="match status" value="1"/>
</dbReference>
<dbReference type="InterPro" id="IPR013852">
    <property type="entry name" value="Transl_elong_P/YeiP_CS"/>
</dbReference>
<evidence type="ECO:0000313" key="13">
    <source>
        <dbReference type="Proteomes" id="UP000002630"/>
    </source>
</evidence>
<dbReference type="Pfam" id="PF09285">
    <property type="entry name" value="Elong-fact-P_C"/>
    <property type="match status" value="1"/>
</dbReference>
<dbReference type="Gene3D" id="2.30.30.30">
    <property type="match status" value="1"/>
</dbReference>
<dbReference type="CDD" id="cd04470">
    <property type="entry name" value="S1_EF-P_repeat_1"/>
    <property type="match status" value="1"/>
</dbReference>
<comment type="similarity">
    <text evidence="4">Belongs to the elongation factor P family.</text>
</comment>
<dbReference type="EMBL" id="FN649729">
    <property type="protein sequence ID" value="CBJ26394.1"/>
    <property type="molecule type" value="Genomic_DNA"/>
</dbReference>
<dbReference type="FunFam" id="2.40.50.140:FF:000004">
    <property type="entry name" value="Elongation factor P"/>
    <property type="match status" value="1"/>
</dbReference>
<comment type="subcellular location">
    <subcellularLocation>
        <location evidence="2">Cytoplasm</location>
    </subcellularLocation>
    <subcellularLocation>
        <location evidence="1">Plastid</location>
        <location evidence="1">Chloroplast</location>
    </subcellularLocation>
</comment>
<evidence type="ECO:0000259" key="10">
    <source>
        <dbReference type="SMART" id="SM00841"/>
    </source>
</evidence>
<dbReference type="SMART" id="SM00841">
    <property type="entry name" value="Elong-fact-P_C"/>
    <property type="match status" value="1"/>
</dbReference>
<dbReference type="Gene3D" id="2.40.50.140">
    <property type="entry name" value="Nucleic acid-binding proteins"/>
    <property type="match status" value="2"/>
</dbReference>
<evidence type="ECO:0000256" key="3">
    <source>
        <dbReference type="ARBA" id="ARBA00004815"/>
    </source>
</evidence>
<dbReference type="PANTHER" id="PTHR30053">
    <property type="entry name" value="ELONGATION FACTOR P"/>
    <property type="match status" value="1"/>
</dbReference>
<dbReference type="GO" id="GO:0043043">
    <property type="term" value="P:peptide biosynthetic process"/>
    <property type="evidence" value="ECO:0007669"/>
    <property type="project" value="InterPro"/>
</dbReference>
<dbReference type="SUPFAM" id="SSF50249">
    <property type="entry name" value="Nucleic acid-binding proteins"/>
    <property type="match status" value="2"/>
</dbReference>
<dbReference type="PANTHER" id="PTHR30053:SF12">
    <property type="entry name" value="ELONGATION FACTOR P (EF-P) FAMILY PROTEIN"/>
    <property type="match status" value="1"/>
</dbReference>
<evidence type="ECO:0000256" key="1">
    <source>
        <dbReference type="ARBA" id="ARBA00004229"/>
    </source>
</evidence>
<evidence type="ECO:0000259" key="11">
    <source>
        <dbReference type="SMART" id="SM01185"/>
    </source>
</evidence>
<sequence>MDESTGPNRWMDRSERSGLGLLGAEAFVLPSATLRQGSFAQQQQQQRGVTRWTAAAGPRTARGGGVGALSMGSTADFKNGMTIDIDGNPCKILEFLHVKPGKGSAFVRTKVKNLITGNSLEKTFRAGEPVEQAQVDKVDLQYTYKEGDMYYFMDSATYEEVSIAEKVVGDKAGFFLEGMELSATYFKGKVIEVTLPKQMILEVVETDPGEKGNTAQGATKPAKVAAGAIINVPLFITTGEKIRVDIDSKKYMERAKE</sequence>
<dbReference type="InterPro" id="IPR014722">
    <property type="entry name" value="Rib_uL2_dom2"/>
</dbReference>
<evidence type="ECO:0000256" key="5">
    <source>
        <dbReference type="ARBA" id="ARBA00022490"/>
    </source>
</evidence>
<keyword evidence="7" id="KW-0934">Plastid</keyword>
<feature type="domain" description="Elongation factor P C-terminal" evidence="10">
    <location>
        <begin position="199"/>
        <end position="254"/>
    </location>
</feature>
<dbReference type="Pfam" id="PF08207">
    <property type="entry name" value="EFP_N"/>
    <property type="match status" value="1"/>
</dbReference>
<dbReference type="InterPro" id="IPR020599">
    <property type="entry name" value="Transl_elong_fac_P/YeiP"/>
</dbReference>
<dbReference type="Pfam" id="PF01132">
    <property type="entry name" value="EFP"/>
    <property type="match status" value="1"/>
</dbReference>
<keyword evidence="13" id="KW-1185">Reference proteome</keyword>
<dbReference type="SUPFAM" id="SSF50104">
    <property type="entry name" value="Translation proteins SH3-like domain"/>
    <property type="match status" value="1"/>
</dbReference>
<dbReference type="NCBIfam" id="TIGR00038">
    <property type="entry name" value="efp"/>
    <property type="match status" value="1"/>
</dbReference>
<feature type="domain" description="Translation elongation factor P/YeiP central" evidence="11">
    <location>
        <begin position="137"/>
        <end position="191"/>
    </location>
</feature>
<keyword evidence="9" id="KW-0648">Protein biosynthesis</keyword>
<evidence type="ECO:0000256" key="6">
    <source>
        <dbReference type="ARBA" id="ARBA00022528"/>
    </source>
</evidence>
<protein>
    <submittedName>
        <fullName evidence="12">Elongation factor P</fullName>
    </submittedName>
</protein>
<organism evidence="12 13">
    <name type="scientific">Ectocarpus siliculosus</name>
    <name type="common">Brown alga</name>
    <name type="synonym">Conferva siliculosa</name>
    <dbReference type="NCBI Taxonomy" id="2880"/>
    <lineage>
        <taxon>Eukaryota</taxon>
        <taxon>Sar</taxon>
        <taxon>Stramenopiles</taxon>
        <taxon>Ochrophyta</taxon>
        <taxon>PX clade</taxon>
        <taxon>Phaeophyceae</taxon>
        <taxon>Ectocarpales</taxon>
        <taxon>Ectocarpaceae</taxon>
        <taxon>Ectocarpus</taxon>
    </lineage>
</organism>
<dbReference type="GO" id="GO:0005829">
    <property type="term" value="C:cytosol"/>
    <property type="evidence" value="ECO:0007669"/>
    <property type="project" value="UniProtKB-ARBA"/>
</dbReference>
<dbReference type="EMBL" id="FN648509">
    <property type="protein sequence ID" value="CBJ26394.1"/>
    <property type="molecule type" value="Genomic_DNA"/>
</dbReference>
<keyword evidence="5" id="KW-0963">Cytoplasm</keyword>
<reference evidence="12 13" key="1">
    <citation type="journal article" date="2010" name="Nature">
        <title>The Ectocarpus genome and the independent evolution of multicellularity in brown algae.</title>
        <authorList>
            <person name="Cock J.M."/>
            <person name="Sterck L."/>
            <person name="Rouze P."/>
            <person name="Scornet D."/>
            <person name="Allen A.E."/>
            <person name="Amoutzias G."/>
            <person name="Anthouard V."/>
            <person name="Artiguenave F."/>
            <person name="Aury J.M."/>
            <person name="Badger J.H."/>
            <person name="Beszteri B."/>
            <person name="Billiau K."/>
            <person name="Bonnet E."/>
            <person name="Bothwell J.H."/>
            <person name="Bowler C."/>
            <person name="Boyen C."/>
            <person name="Brownlee C."/>
            <person name="Carrano C.J."/>
            <person name="Charrier B."/>
            <person name="Cho G.Y."/>
            <person name="Coelho S.M."/>
            <person name="Collen J."/>
            <person name="Corre E."/>
            <person name="Da Silva C."/>
            <person name="Delage L."/>
            <person name="Delaroque N."/>
            <person name="Dittami S.M."/>
            <person name="Doulbeau S."/>
            <person name="Elias M."/>
            <person name="Farnham G."/>
            <person name="Gachon C.M."/>
            <person name="Gschloessl B."/>
            <person name="Heesch S."/>
            <person name="Jabbari K."/>
            <person name="Jubin C."/>
            <person name="Kawai H."/>
            <person name="Kimura K."/>
            <person name="Kloareg B."/>
            <person name="Kupper F.C."/>
            <person name="Lang D."/>
            <person name="Le Bail A."/>
            <person name="Leblanc C."/>
            <person name="Lerouge P."/>
            <person name="Lohr M."/>
            <person name="Lopez P.J."/>
            <person name="Martens C."/>
            <person name="Maumus F."/>
            <person name="Michel G."/>
            <person name="Miranda-Saavedra D."/>
            <person name="Morales J."/>
            <person name="Moreau H."/>
            <person name="Motomura T."/>
            <person name="Nagasato C."/>
            <person name="Napoli C.A."/>
            <person name="Nelson D.R."/>
            <person name="Nyvall-Collen P."/>
            <person name="Peters A.F."/>
            <person name="Pommier C."/>
            <person name="Potin P."/>
            <person name="Poulain J."/>
            <person name="Quesneville H."/>
            <person name="Read B."/>
            <person name="Rensing S.A."/>
            <person name="Ritter A."/>
            <person name="Rousvoal S."/>
            <person name="Samanta M."/>
            <person name="Samson G."/>
            <person name="Schroeder D.C."/>
            <person name="Segurens B."/>
            <person name="Strittmatter M."/>
            <person name="Tonon T."/>
            <person name="Tregear J.W."/>
            <person name="Valentin K."/>
            <person name="von Dassow P."/>
            <person name="Yamagishi T."/>
            <person name="Van de Peer Y."/>
            <person name="Wincker P."/>
        </authorList>
    </citation>
    <scope>NUCLEOTIDE SEQUENCE [LARGE SCALE GENOMIC DNA]</scope>
    <source>
        <strain evidence="13">Ec32 / CCAP1310/4</strain>
    </source>
</reference>
<dbReference type="InterPro" id="IPR013185">
    <property type="entry name" value="Transl_elong_KOW-like"/>
</dbReference>
<dbReference type="OrthoDB" id="10259892at2759"/>
<accession>D7FX61</accession>
<dbReference type="PROSITE" id="PS01275">
    <property type="entry name" value="EFP"/>
    <property type="match status" value="1"/>
</dbReference>
<evidence type="ECO:0000256" key="9">
    <source>
        <dbReference type="ARBA" id="ARBA00022917"/>
    </source>
</evidence>
<dbReference type="STRING" id="2880.D7FX61"/>
<evidence type="ECO:0000256" key="4">
    <source>
        <dbReference type="ARBA" id="ARBA00009479"/>
    </source>
</evidence>
<dbReference type="InterPro" id="IPR008991">
    <property type="entry name" value="Translation_prot_SH3-like_sf"/>
</dbReference>
<dbReference type="GO" id="GO:0009507">
    <property type="term" value="C:chloroplast"/>
    <property type="evidence" value="ECO:0007669"/>
    <property type="project" value="UniProtKB-SubCell"/>
</dbReference>
<evidence type="ECO:0000256" key="2">
    <source>
        <dbReference type="ARBA" id="ARBA00004496"/>
    </source>
</evidence>
<dbReference type="GO" id="GO:0003746">
    <property type="term" value="F:translation elongation factor activity"/>
    <property type="evidence" value="ECO:0007669"/>
    <property type="project" value="UniProtKB-KW"/>
</dbReference>
<keyword evidence="6" id="KW-0150">Chloroplast</keyword>
<dbReference type="InParanoid" id="D7FX61"/>
<dbReference type="InterPro" id="IPR012340">
    <property type="entry name" value="NA-bd_OB-fold"/>
</dbReference>
<dbReference type="CDD" id="cd05794">
    <property type="entry name" value="S1_EF-P_repeat_2"/>
    <property type="match status" value="1"/>
</dbReference>
<evidence type="ECO:0000313" key="12">
    <source>
        <dbReference type="EMBL" id="CBJ26394.1"/>
    </source>
</evidence>
<evidence type="ECO:0000256" key="7">
    <source>
        <dbReference type="ARBA" id="ARBA00022640"/>
    </source>
</evidence>
<dbReference type="InterPro" id="IPR011768">
    <property type="entry name" value="Transl_elongation_fac_P"/>
</dbReference>
<dbReference type="OMA" id="WSVVEFQ"/>
<dbReference type="InterPro" id="IPR015365">
    <property type="entry name" value="Elong-fact-P_C"/>
</dbReference>
<proteinExistence type="inferred from homology"/>
<dbReference type="NCBIfam" id="NF001810">
    <property type="entry name" value="PRK00529.1"/>
    <property type="match status" value="1"/>
</dbReference>
<dbReference type="FunFam" id="2.30.30.30:FF:000003">
    <property type="entry name" value="Elongation factor P"/>
    <property type="match status" value="1"/>
</dbReference>
<evidence type="ECO:0000256" key="8">
    <source>
        <dbReference type="ARBA" id="ARBA00022768"/>
    </source>
</evidence>
<dbReference type="AlphaFoldDB" id="D7FX61"/>
<keyword evidence="8 12" id="KW-0251">Elongation factor</keyword>
<comment type="pathway">
    <text evidence="3">Protein biosynthesis; polypeptide chain elongation.</text>
</comment>